<dbReference type="Gene3D" id="1.10.357.10">
    <property type="entry name" value="Tetracycline Repressor, domain 2"/>
    <property type="match status" value="1"/>
</dbReference>
<protein>
    <recommendedName>
        <fullName evidence="7">TetR family transcriptional regulator</fullName>
    </recommendedName>
</protein>
<dbReference type="PRINTS" id="PR00455">
    <property type="entry name" value="HTHTETR"/>
</dbReference>
<name>A0A511DND0_9PSEU</name>
<keyword evidence="6" id="KW-1185">Reference proteome</keyword>
<dbReference type="InterPro" id="IPR010982">
    <property type="entry name" value="Lambda_DNA-bd_dom_sf"/>
</dbReference>
<dbReference type="Pfam" id="PF17932">
    <property type="entry name" value="TetR_C_24"/>
    <property type="match status" value="1"/>
</dbReference>
<dbReference type="PROSITE" id="PS50943">
    <property type="entry name" value="HTH_CROC1"/>
    <property type="match status" value="1"/>
</dbReference>
<dbReference type="PROSITE" id="PS50977">
    <property type="entry name" value="HTH_TETR_2"/>
    <property type="match status" value="1"/>
</dbReference>
<dbReference type="Proteomes" id="UP000321685">
    <property type="component" value="Unassembled WGS sequence"/>
</dbReference>
<feature type="DNA-binding region" description="H-T-H motif" evidence="2">
    <location>
        <begin position="117"/>
        <end position="136"/>
    </location>
</feature>
<dbReference type="InterPro" id="IPR050109">
    <property type="entry name" value="HTH-type_TetR-like_transc_reg"/>
</dbReference>
<proteinExistence type="predicted"/>
<feature type="domain" description="HTH cro/C1-type" evidence="3">
    <location>
        <begin position="13"/>
        <end position="67"/>
    </location>
</feature>
<dbReference type="PANTHER" id="PTHR30055">
    <property type="entry name" value="HTH-TYPE TRANSCRIPTIONAL REGULATOR RUTR"/>
    <property type="match status" value="1"/>
</dbReference>
<evidence type="ECO:0000256" key="2">
    <source>
        <dbReference type="PROSITE-ProRule" id="PRU00335"/>
    </source>
</evidence>
<dbReference type="EMBL" id="BJVJ01000066">
    <property type="protein sequence ID" value="GEL25877.1"/>
    <property type="molecule type" value="Genomic_DNA"/>
</dbReference>
<comment type="caution">
    <text evidence="5">The sequence shown here is derived from an EMBL/GenBank/DDBJ whole genome shotgun (WGS) entry which is preliminary data.</text>
</comment>
<feature type="domain" description="HTH tetR-type" evidence="4">
    <location>
        <begin position="94"/>
        <end position="154"/>
    </location>
</feature>
<evidence type="ECO:0000313" key="6">
    <source>
        <dbReference type="Proteomes" id="UP000321685"/>
    </source>
</evidence>
<gene>
    <name evidence="5" type="ORF">PSU4_48310</name>
</gene>
<dbReference type="InterPro" id="IPR001647">
    <property type="entry name" value="HTH_TetR"/>
</dbReference>
<accession>A0A511DND0</accession>
<dbReference type="AlphaFoldDB" id="A0A511DND0"/>
<evidence type="ECO:0008006" key="7">
    <source>
        <dbReference type="Google" id="ProtNLM"/>
    </source>
</evidence>
<dbReference type="Pfam" id="PF00440">
    <property type="entry name" value="TetR_N"/>
    <property type="match status" value="1"/>
</dbReference>
<dbReference type="InterPro" id="IPR001387">
    <property type="entry name" value="Cro/C1-type_HTH"/>
</dbReference>
<keyword evidence="1 2" id="KW-0238">DNA-binding</keyword>
<dbReference type="CDD" id="cd00093">
    <property type="entry name" value="HTH_XRE"/>
    <property type="match status" value="1"/>
</dbReference>
<dbReference type="OrthoDB" id="1669699at2"/>
<dbReference type="PANTHER" id="PTHR30055:SF237">
    <property type="entry name" value="TRANSCRIPTIONAL REPRESSOR MCE3R"/>
    <property type="match status" value="1"/>
</dbReference>
<dbReference type="Gene3D" id="1.10.260.40">
    <property type="entry name" value="lambda repressor-like DNA-binding domains"/>
    <property type="match status" value="1"/>
</dbReference>
<evidence type="ECO:0000259" key="3">
    <source>
        <dbReference type="PROSITE" id="PS50943"/>
    </source>
</evidence>
<dbReference type="Pfam" id="PF01381">
    <property type="entry name" value="HTH_3"/>
    <property type="match status" value="1"/>
</dbReference>
<evidence type="ECO:0000256" key="1">
    <source>
        <dbReference type="ARBA" id="ARBA00023125"/>
    </source>
</evidence>
<dbReference type="GO" id="GO:0003700">
    <property type="term" value="F:DNA-binding transcription factor activity"/>
    <property type="evidence" value="ECO:0007669"/>
    <property type="project" value="TreeGrafter"/>
</dbReference>
<reference evidence="5 6" key="1">
    <citation type="submission" date="2019-07" db="EMBL/GenBank/DDBJ databases">
        <title>Whole genome shotgun sequence of Pseudonocardia sulfidoxydans NBRC 16205.</title>
        <authorList>
            <person name="Hosoyama A."/>
            <person name="Uohara A."/>
            <person name="Ohji S."/>
            <person name="Ichikawa N."/>
        </authorList>
    </citation>
    <scope>NUCLEOTIDE SEQUENCE [LARGE SCALE GENOMIC DNA]</scope>
    <source>
        <strain evidence="5 6">NBRC 16205</strain>
    </source>
</reference>
<dbReference type="SUPFAM" id="SSF48498">
    <property type="entry name" value="Tetracyclin repressor-like, C-terminal domain"/>
    <property type="match status" value="1"/>
</dbReference>
<dbReference type="SUPFAM" id="SSF47413">
    <property type="entry name" value="lambda repressor-like DNA-binding domains"/>
    <property type="match status" value="1"/>
</dbReference>
<dbReference type="InterPro" id="IPR036271">
    <property type="entry name" value="Tet_transcr_reg_TetR-rel_C_sf"/>
</dbReference>
<dbReference type="SMART" id="SM00530">
    <property type="entry name" value="HTH_XRE"/>
    <property type="match status" value="1"/>
</dbReference>
<dbReference type="InterPro" id="IPR041490">
    <property type="entry name" value="KstR2_TetR_C"/>
</dbReference>
<sequence length="285" mass="31066">MAVDDAQRVGASVRAARLARGAGLRMLAARIGVSPSTLSQIEHGRTRLTVDRLGVIAAALDVPVGDILDGRTPRAPEASSEPRREVTDWRRYDPLDLDPVLDAARAEFLAVGYHGATMRRIASRCGLSVSGLYHHFAGKQQILLALVEVTMADLGRRADAARAEGSDPVDRFCLLVENLALYHSHRAELAFVGNTEMRSFTEANRRRVAGLRTRQQRMVDAEVDAAVAAGAFRTDHPHEASRAVVTMCTALTDWYRPGGPSTPEQIARRYVGFALDMLEDVRATG</sequence>
<organism evidence="5 6">
    <name type="scientific">Pseudonocardia sulfidoxydans NBRC 16205</name>
    <dbReference type="NCBI Taxonomy" id="1223511"/>
    <lineage>
        <taxon>Bacteria</taxon>
        <taxon>Bacillati</taxon>
        <taxon>Actinomycetota</taxon>
        <taxon>Actinomycetes</taxon>
        <taxon>Pseudonocardiales</taxon>
        <taxon>Pseudonocardiaceae</taxon>
        <taxon>Pseudonocardia</taxon>
    </lineage>
</organism>
<evidence type="ECO:0000259" key="4">
    <source>
        <dbReference type="PROSITE" id="PS50977"/>
    </source>
</evidence>
<dbReference type="GO" id="GO:0000976">
    <property type="term" value="F:transcription cis-regulatory region binding"/>
    <property type="evidence" value="ECO:0007669"/>
    <property type="project" value="TreeGrafter"/>
</dbReference>
<dbReference type="RefSeq" id="WP_147112849.1">
    <property type="nucleotide sequence ID" value="NZ_BJVJ01000066.1"/>
</dbReference>
<evidence type="ECO:0000313" key="5">
    <source>
        <dbReference type="EMBL" id="GEL25877.1"/>
    </source>
</evidence>
<dbReference type="InterPro" id="IPR009057">
    <property type="entry name" value="Homeodomain-like_sf"/>
</dbReference>
<dbReference type="SUPFAM" id="SSF46689">
    <property type="entry name" value="Homeodomain-like"/>
    <property type="match status" value="1"/>
</dbReference>